<reference evidence="1 2" key="1">
    <citation type="submission" date="2013-07" db="EMBL/GenBank/DDBJ databases">
        <authorList>
            <person name="Genoscope - CEA"/>
        </authorList>
    </citation>
    <scope>NUCLEOTIDE SEQUENCE [LARGE SCALE GENOMIC DNA]</scope>
    <source>
        <strain evidence="1 2">G6</strain>
    </source>
</reference>
<name>A0A068R8G2_9GAMM</name>
<organism evidence="1 2">
    <name type="scientific">Xenorhabdus poinarii G6</name>
    <dbReference type="NCBI Taxonomy" id="1354304"/>
    <lineage>
        <taxon>Bacteria</taxon>
        <taxon>Pseudomonadati</taxon>
        <taxon>Pseudomonadota</taxon>
        <taxon>Gammaproteobacteria</taxon>
        <taxon>Enterobacterales</taxon>
        <taxon>Morganellaceae</taxon>
        <taxon>Xenorhabdus</taxon>
    </lineage>
</organism>
<sequence length="29" mass="3620">MLDNVYNEMRKIDCYEKLTHIYISGNYHR</sequence>
<dbReference type="EMBL" id="FO704551">
    <property type="protein sequence ID" value="CDG22425.1"/>
    <property type="molecule type" value="Genomic_DNA"/>
</dbReference>
<dbReference type="AlphaFoldDB" id="A0A068R8G2"/>
<keyword evidence="2" id="KW-1185">Reference proteome</keyword>
<dbReference type="Proteomes" id="UP000032735">
    <property type="component" value="Chromosome"/>
</dbReference>
<evidence type="ECO:0000313" key="1">
    <source>
        <dbReference type="EMBL" id="CDG22425.1"/>
    </source>
</evidence>
<dbReference type="STRING" id="1354304.XPG1_2773"/>
<gene>
    <name evidence="1" type="ORF">XPG1_2773</name>
</gene>
<evidence type="ECO:0000313" key="2">
    <source>
        <dbReference type="Proteomes" id="UP000032735"/>
    </source>
</evidence>
<proteinExistence type="predicted"/>
<dbReference type="HOGENOM" id="CLU_3410534_0_0_6"/>
<dbReference type="KEGG" id="xpo:XPG1_2773"/>
<accession>A0A068R8G2</accession>
<protein>
    <submittedName>
        <fullName evidence="1">Uncharacterized protein</fullName>
    </submittedName>
</protein>